<dbReference type="Pfam" id="PF00561">
    <property type="entry name" value="Abhydrolase_1"/>
    <property type="match status" value="1"/>
</dbReference>
<feature type="compositionally biased region" description="Low complexity" evidence="1">
    <location>
        <begin position="841"/>
        <end position="854"/>
    </location>
</feature>
<name>A0AAJ0C5I1_9PEZI</name>
<feature type="region of interest" description="Disordered" evidence="1">
    <location>
        <begin position="987"/>
        <end position="1009"/>
    </location>
</feature>
<feature type="compositionally biased region" description="Basic and acidic residues" evidence="1">
    <location>
        <begin position="53"/>
        <end position="73"/>
    </location>
</feature>
<dbReference type="InterPro" id="IPR029058">
    <property type="entry name" value="AB_hydrolase_fold"/>
</dbReference>
<dbReference type="PANTHER" id="PTHR43433:SF10">
    <property type="entry name" value="AB HYDROLASE-1 DOMAIN-CONTAINING PROTEIN"/>
    <property type="match status" value="1"/>
</dbReference>
<dbReference type="PANTHER" id="PTHR43433">
    <property type="entry name" value="HYDROLASE, ALPHA/BETA FOLD FAMILY PROTEIN"/>
    <property type="match status" value="1"/>
</dbReference>
<dbReference type="AlphaFoldDB" id="A0AAJ0C5I1"/>
<feature type="region of interest" description="Disordered" evidence="1">
    <location>
        <begin position="97"/>
        <end position="561"/>
    </location>
</feature>
<feature type="compositionally biased region" description="Low complexity" evidence="1">
    <location>
        <begin position="192"/>
        <end position="225"/>
    </location>
</feature>
<feature type="region of interest" description="Disordered" evidence="1">
    <location>
        <begin position="1"/>
        <end position="83"/>
    </location>
</feature>
<feature type="domain" description="AB hydrolase-1" evidence="2">
    <location>
        <begin position="621"/>
        <end position="702"/>
    </location>
</feature>
<feature type="compositionally biased region" description="Basic and acidic residues" evidence="1">
    <location>
        <begin position="270"/>
        <end position="283"/>
    </location>
</feature>
<sequence length="1009" mass="109570">MDASIPPIPRPPRDHRDRDRDRPQLSSRRLKPPHSISTAEANREFNRDTLGNHSDRDHRNRHTDRYTGKDGERTPGVSPASPEIISSLITSLSVISRPASNHFDGPSYLDPTRSPKDLSVPGSPTTARSEGGSFGVDYGAFSQPSLDDLQEEDIPLDELAASPPIVRTAKPPSGFSSLTAPKSPKSPGTRDGSGLKSLLSGRGSSSAVNVSRPSSRGSLASASESIGNLSIERGTTSPVFQPGNLTKQRSHDSWGKRTGRNNKGLMYMSSKERLREKEFEKKRASIGAVGGGSNGLSTPVSQRPDPFFAESVINEESTGDSPQHPERLSIAADGSGNATSPRPIPTRDSSLRKAGSSSKRSSARVSRSSKRDSDTAPNDPIHEVDEHTPSRSQRGETSKRRVRGVTQDEDDERTTPNLDIPQRSRTNAPPGKSNPDTHSTSPSPRDTSPMSPAVELDPLEEGAPFPAVAQGRRRDREASADARYRRRSGRHTPDGLGGYTSEGGVSVKLKRSSSRLKRLSGAASPTPDRVSHDHGASRNSQSDQPHIAYERPPSADSIDDSVESYLCSPRLSQKIRHPQTGRVISFSEVGDPSGSAVFCCVGMGLTRYITAFYDELALTLKLRLITPDRPGVGDSEPYAEGTATPLGWPDDVYAICQSLKITKFSILAHSAGAIYALATALRMPQHIRGRIHLLAPWIPPSQMSVFGASAQTPLPPTNAIPTSQRILRALPTPILKAANSSFMTATSSSITSSLPKQKRAKRERRSAAAAATKEANSKAAEMDNKENHNLGHGRGKDLPPTPVNDFSLSGSETLDRIRAGEINSTTEPGSQTDANGHWHQRSNSSARRNTNASRRPQDKEDHILSAAANLANSQLADRERQQIYDSRLTHAIWQLATTGANPAVDLLVCLERRHTIGFRYVDITRPVTIHHGSRDTRVPVENVKWLGKTMRRCEVRVLEGEGHGLMASAQVMGGVLMEMSREWEEWGRVTGSTKRENERARRGTIGQAR</sequence>
<feature type="compositionally biased region" description="Low complexity" evidence="1">
    <location>
        <begin position="352"/>
        <end position="366"/>
    </location>
</feature>
<dbReference type="Proteomes" id="UP001244011">
    <property type="component" value="Unassembled WGS sequence"/>
</dbReference>
<feature type="compositionally biased region" description="Basic and acidic residues" evidence="1">
    <location>
        <begin position="472"/>
        <end position="483"/>
    </location>
</feature>
<evidence type="ECO:0000313" key="4">
    <source>
        <dbReference type="Proteomes" id="UP001244011"/>
    </source>
</evidence>
<feature type="compositionally biased region" description="Basic and acidic residues" evidence="1">
    <location>
        <begin position="11"/>
        <end position="23"/>
    </location>
</feature>
<feature type="compositionally biased region" description="Low complexity" evidence="1">
    <location>
        <begin position="767"/>
        <end position="779"/>
    </location>
</feature>
<dbReference type="EMBL" id="MU839006">
    <property type="protein sequence ID" value="KAK1768051.1"/>
    <property type="molecule type" value="Genomic_DNA"/>
</dbReference>
<feature type="region of interest" description="Disordered" evidence="1">
    <location>
        <begin position="746"/>
        <end position="809"/>
    </location>
</feature>
<feature type="compositionally biased region" description="Polar residues" evidence="1">
    <location>
        <begin position="746"/>
        <end position="755"/>
    </location>
</feature>
<organism evidence="3 4">
    <name type="scientific">Phialemonium atrogriseum</name>
    <dbReference type="NCBI Taxonomy" id="1093897"/>
    <lineage>
        <taxon>Eukaryota</taxon>
        <taxon>Fungi</taxon>
        <taxon>Dikarya</taxon>
        <taxon>Ascomycota</taxon>
        <taxon>Pezizomycotina</taxon>
        <taxon>Sordariomycetes</taxon>
        <taxon>Sordariomycetidae</taxon>
        <taxon>Cephalothecales</taxon>
        <taxon>Cephalothecaceae</taxon>
        <taxon>Phialemonium</taxon>
    </lineage>
</organism>
<reference evidence="3" key="1">
    <citation type="submission" date="2023-06" db="EMBL/GenBank/DDBJ databases">
        <title>Genome-scale phylogeny and comparative genomics of the fungal order Sordariales.</title>
        <authorList>
            <consortium name="Lawrence Berkeley National Laboratory"/>
            <person name="Hensen N."/>
            <person name="Bonometti L."/>
            <person name="Westerberg I."/>
            <person name="Brannstrom I.O."/>
            <person name="Guillou S."/>
            <person name="Cros-Aarteil S."/>
            <person name="Calhoun S."/>
            <person name="Haridas S."/>
            <person name="Kuo A."/>
            <person name="Mondo S."/>
            <person name="Pangilinan J."/>
            <person name="Riley R."/>
            <person name="Labutti K."/>
            <person name="Andreopoulos B."/>
            <person name="Lipzen A."/>
            <person name="Chen C."/>
            <person name="Yanf M."/>
            <person name="Daum C."/>
            <person name="Ng V."/>
            <person name="Clum A."/>
            <person name="Steindorff A."/>
            <person name="Ohm R."/>
            <person name="Martin F."/>
            <person name="Silar P."/>
            <person name="Natvig D."/>
            <person name="Lalanne C."/>
            <person name="Gautier V."/>
            <person name="Ament-Velasquez S.L."/>
            <person name="Kruys A."/>
            <person name="Hutchinson M.I."/>
            <person name="Powell A.J."/>
            <person name="Barry K."/>
            <person name="Miller A.N."/>
            <person name="Grigoriev I.V."/>
            <person name="Debuchy R."/>
            <person name="Gladieux P."/>
            <person name="Thoren M.H."/>
            <person name="Johannesson H."/>
        </authorList>
    </citation>
    <scope>NUCLEOTIDE SEQUENCE</scope>
    <source>
        <strain evidence="3">8032-3</strain>
    </source>
</reference>
<proteinExistence type="predicted"/>
<feature type="compositionally biased region" description="Basic residues" evidence="1">
    <location>
        <begin position="508"/>
        <end position="518"/>
    </location>
</feature>
<accession>A0AAJ0C5I1</accession>
<dbReference type="SUPFAM" id="SSF53474">
    <property type="entry name" value="alpha/beta-Hydrolases"/>
    <property type="match status" value="1"/>
</dbReference>
<feature type="region of interest" description="Disordered" evidence="1">
    <location>
        <begin position="823"/>
        <end position="858"/>
    </location>
</feature>
<feature type="compositionally biased region" description="Basic and acidic residues" evidence="1">
    <location>
        <begin position="780"/>
        <end position="797"/>
    </location>
</feature>
<feature type="compositionally biased region" description="Pro residues" evidence="1">
    <location>
        <begin position="1"/>
        <end position="10"/>
    </location>
</feature>
<feature type="compositionally biased region" description="Polar residues" evidence="1">
    <location>
        <begin position="434"/>
        <end position="450"/>
    </location>
</feature>
<comment type="caution">
    <text evidence="3">The sequence shown here is derived from an EMBL/GenBank/DDBJ whole genome shotgun (WGS) entry which is preliminary data.</text>
</comment>
<evidence type="ECO:0000313" key="3">
    <source>
        <dbReference type="EMBL" id="KAK1768051.1"/>
    </source>
</evidence>
<dbReference type="RefSeq" id="XP_060284264.1">
    <property type="nucleotide sequence ID" value="XM_060424157.1"/>
</dbReference>
<keyword evidence="4" id="KW-1185">Reference proteome</keyword>
<dbReference type="Gene3D" id="3.40.50.1820">
    <property type="entry name" value="alpha/beta hydrolase"/>
    <property type="match status" value="1"/>
</dbReference>
<protein>
    <submittedName>
        <fullName evidence="3">Alpha/beta-hydrolase</fullName>
    </submittedName>
</protein>
<dbReference type="GeneID" id="85307344"/>
<feature type="compositionally biased region" description="Basic and acidic residues" evidence="1">
    <location>
        <begin position="987"/>
        <end position="1001"/>
    </location>
</feature>
<feature type="compositionally biased region" description="Basic and acidic residues" evidence="1">
    <location>
        <begin position="369"/>
        <end position="399"/>
    </location>
</feature>
<dbReference type="InterPro" id="IPR050471">
    <property type="entry name" value="AB_hydrolase"/>
</dbReference>
<gene>
    <name evidence="3" type="ORF">QBC33DRAFT_42928</name>
</gene>
<feature type="compositionally biased region" description="Polar residues" evidence="1">
    <location>
        <begin position="233"/>
        <end position="247"/>
    </location>
</feature>
<evidence type="ECO:0000256" key="1">
    <source>
        <dbReference type="SAM" id="MobiDB-lite"/>
    </source>
</evidence>
<evidence type="ECO:0000259" key="2">
    <source>
        <dbReference type="Pfam" id="PF00561"/>
    </source>
</evidence>
<dbReference type="InterPro" id="IPR000073">
    <property type="entry name" value="AB_hydrolase_1"/>
</dbReference>
<feature type="compositionally biased region" description="Polar residues" evidence="1">
    <location>
        <begin position="823"/>
        <end position="834"/>
    </location>
</feature>